<comment type="caution">
    <text evidence="2">The sequence shown here is derived from an EMBL/GenBank/DDBJ whole genome shotgun (WGS) entry which is preliminary data.</text>
</comment>
<sequence length="523" mass="60608">MKYPIGIQDFEKLRTNGYSYVDKSRFVYKLATEGEYYFLSRPRRFGKSLFLSTLEAYFQGKKELFEGLAIYDLETDWKKYPIFHIDLNTANFREKDSLYTVLNDYLTTWESKYGARESEATLALRFKGVIARAAEKEGCGVVILIDEYDKPILQTLRDPELQAEHRAQLKAFYSVLKTQDRYIKFAFLTGVTKFGKVSVFSDLNNLTDISMDHRYISICGMTEKELLTNFKEGINELAEANGDTEEATIAKLKARYDGYHFEENTVGIYNPFSVLNTLSRLRYKDYWFETGTPTFLVDLLKMHNYRLPDMTKERVSDDVINSVDSLSTNPIPVIYQSGYLTIKGYDERFKKYLLGFPNKEVEEGFLNFLLPLYCSAGDRSAFMVDEFVKDVEAGHVEQFMNRLTAFFADNSYQVAGEAELYFQNALYLIFKIMGFHTQVEIPTSDGRMDVLIQTSDYIYIIECKLDGSAEEALQQIEVKNYAAPFAMDKRTVVKLGINFSSKTRGVESWKQHEQHRRHDCYDC</sequence>
<dbReference type="GeneID" id="69849608"/>
<name>D1PA54_9BACT</name>
<dbReference type="InterPro" id="IPR012547">
    <property type="entry name" value="PDDEXK_9"/>
</dbReference>
<dbReference type="Proteomes" id="UP000004477">
    <property type="component" value="Unassembled WGS sequence"/>
</dbReference>
<feature type="domain" description="AAA-ATPase-like" evidence="1">
    <location>
        <begin position="4"/>
        <end position="200"/>
    </location>
</feature>
<evidence type="ECO:0000259" key="1">
    <source>
        <dbReference type="Pfam" id="PF09820"/>
    </source>
</evidence>
<evidence type="ECO:0000313" key="3">
    <source>
        <dbReference type="Proteomes" id="UP000004477"/>
    </source>
</evidence>
<reference evidence="2" key="1">
    <citation type="submission" date="2009-11" db="EMBL/GenBank/DDBJ databases">
        <authorList>
            <person name="Weinstock G."/>
            <person name="Sodergren E."/>
            <person name="Clifton S."/>
            <person name="Fulton L."/>
            <person name="Fulton B."/>
            <person name="Courtney L."/>
            <person name="Fronick C."/>
            <person name="Harrison M."/>
            <person name="Strong C."/>
            <person name="Farmer C."/>
            <person name="Delahaunty K."/>
            <person name="Markovic C."/>
            <person name="Hall O."/>
            <person name="Minx P."/>
            <person name="Tomlinson C."/>
            <person name="Mitreva M."/>
            <person name="Nelson J."/>
            <person name="Hou S."/>
            <person name="Wollam A."/>
            <person name="Pepin K.H."/>
            <person name="Johnson M."/>
            <person name="Bhonagiri V."/>
            <person name="Nash W.E."/>
            <person name="Warren W."/>
            <person name="Chinwalla A."/>
            <person name="Mardis E.R."/>
            <person name="Wilson R.K."/>
        </authorList>
    </citation>
    <scope>NUCLEOTIDE SEQUENCE [LARGE SCALE GENOMIC DNA]</scope>
    <source>
        <strain evidence="2">DSM 18205</strain>
    </source>
</reference>
<dbReference type="AlphaFoldDB" id="D1PA54"/>
<dbReference type="InterPro" id="IPR018631">
    <property type="entry name" value="AAA-ATPase-like_dom"/>
</dbReference>
<dbReference type="Pfam" id="PF08011">
    <property type="entry name" value="PDDEXK_9"/>
    <property type="match status" value="1"/>
</dbReference>
<proteinExistence type="predicted"/>
<dbReference type="RefSeq" id="WP_006846797.1">
    <property type="nucleotide sequence ID" value="NZ_CP085932.1"/>
</dbReference>
<dbReference type="Pfam" id="PF09820">
    <property type="entry name" value="AAA-ATPase_like"/>
    <property type="match status" value="1"/>
</dbReference>
<dbReference type="SUPFAM" id="SSF52540">
    <property type="entry name" value="P-loop containing nucleoside triphosphate hydrolases"/>
    <property type="match status" value="1"/>
</dbReference>
<dbReference type="PaxDb" id="537011-PREVCOP_04079"/>
<protein>
    <recommendedName>
        <fullName evidence="1">AAA-ATPase-like domain-containing protein</fullName>
    </recommendedName>
</protein>
<dbReference type="EMBL" id="ACBX02000006">
    <property type="protein sequence ID" value="EFB36383.1"/>
    <property type="molecule type" value="Genomic_DNA"/>
</dbReference>
<dbReference type="PANTHER" id="PTHR34825:SF1">
    <property type="entry name" value="AAA-ATPASE-LIKE DOMAIN-CONTAINING PROTEIN"/>
    <property type="match status" value="1"/>
</dbReference>
<organism evidence="2 3">
    <name type="scientific">Segatella copri DSM 18205</name>
    <dbReference type="NCBI Taxonomy" id="537011"/>
    <lineage>
        <taxon>Bacteria</taxon>
        <taxon>Pseudomonadati</taxon>
        <taxon>Bacteroidota</taxon>
        <taxon>Bacteroidia</taxon>
        <taxon>Bacteroidales</taxon>
        <taxon>Prevotellaceae</taxon>
        <taxon>Segatella</taxon>
    </lineage>
</organism>
<dbReference type="STRING" id="537011.PREVCOP_04079"/>
<dbReference type="PANTHER" id="PTHR34825">
    <property type="entry name" value="CONSERVED PROTEIN, WITH A WEAK D-GALACTARATE DEHYDRATASE/ALTRONATE HYDROLASE DOMAIN"/>
    <property type="match status" value="1"/>
</dbReference>
<dbReference type="HOGENOM" id="CLU_021114_0_1_10"/>
<evidence type="ECO:0000313" key="2">
    <source>
        <dbReference type="EMBL" id="EFB36383.1"/>
    </source>
</evidence>
<dbReference type="OrthoDB" id="9776605at2"/>
<gene>
    <name evidence="2" type="ORF">PREVCOP_04079</name>
</gene>
<keyword evidence="3" id="KW-1185">Reference proteome</keyword>
<dbReference type="InterPro" id="IPR027417">
    <property type="entry name" value="P-loop_NTPase"/>
</dbReference>
<accession>D1PA54</accession>